<comment type="caution">
    <text evidence="2">The sequence shown here is derived from an EMBL/GenBank/DDBJ whole genome shotgun (WGS) entry which is preliminary data.</text>
</comment>
<dbReference type="InterPro" id="IPR001900">
    <property type="entry name" value="RNase_II/R"/>
</dbReference>
<dbReference type="OrthoDB" id="2285229at2759"/>
<dbReference type="AlphaFoldDB" id="A0A2H9TKZ3"/>
<evidence type="ECO:0000313" key="3">
    <source>
        <dbReference type="Proteomes" id="UP000240830"/>
    </source>
</evidence>
<name>A0A2H9TKZ3_9FUNG</name>
<dbReference type="InterPro" id="IPR050180">
    <property type="entry name" value="RNR_Ribonuclease"/>
</dbReference>
<proteinExistence type="predicted"/>
<reference evidence="2 3" key="1">
    <citation type="submission" date="2016-10" db="EMBL/GenBank/DDBJ databases">
        <title>The genome of Paramicrosporidium saccamoebae is the missing link in understanding Cryptomycota and Microsporidia evolution.</title>
        <authorList>
            <person name="Quandt C.A."/>
            <person name="Beaudet D."/>
            <person name="Corsaro D."/>
            <person name="Michel R."/>
            <person name="Corradi N."/>
            <person name="James T."/>
        </authorList>
    </citation>
    <scope>NUCLEOTIDE SEQUENCE [LARGE SCALE GENOMIC DNA]</scope>
    <source>
        <strain evidence="2 3">KSL3</strain>
    </source>
</reference>
<dbReference type="GO" id="GO:0006402">
    <property type="term" value="P:mRNA catabolic process"/>
    <property type="evidence" value="ECO:0007669"/>
    <property type="project" value="TreeGrafter"/>
</dbReference>
<dbReference type="SMART" id="SM00955">
    <property type="entry name" value="RNB"/>
    <property type="match status" value="1"/>
</dbReference>
<protein>
    <recommendedName>
        <fullName evidence="1">RNB domain-containing protein</fullName>
    </recommendedName>
</protein>
<dbReference type="GO" id="GO:0000175">
    <property type="term" value="F:3'-5'-RNA exonuclease activity"/>
    <property type="evidence" value="ECO:0007669"/>
    <property type="project" value="TreeGrafter"/>
</dbReference>
<gene>
    <name evidence="2" type="ORF">PSACC_01762</name>
</gene>
<dbReference type="Pfam" id="PF00773">
    <property type="entry name" value="RNB"/>
    <property type="match status" value="1"/>
</dbReference>
<dbReference type="EMBL" id="MTSL01000125">
    <property type="protein sequence ID" value="PJF18431.1"/>
    <property type="molecule type" value="Genomic_DNA"/>
</dbReference>
<evidence type="ECO:0000313" key="2">
    <source>
        <dbReference type="EMBL" id="PJF18431.1"/>
    </source>
</evidence>
<dbReference type="GO" id="GO:0003723">
    <property type="term" value="F:RNA binding"/>
    <property type="evidence" value="ECO:0007669"/>
    <property type="project" value="InterPro"/>
</dbReference>
<dbReference type="GO" id="GO:0000932">
    <property type="term" value="C:P-body"/>
    <property type="evidence" value="ECO:0007669"/>
    <property type="project" value="TreeGrafter"/>
</dbReference>
<accession>A0A2H9TKZ3</accession>
<feature type="domain" description="RNB" evidence="1">
    <location>
        <begin position="354"/>
        <end position="658"/>
    </location>
</feature>
<evidence type="ECO:0000259" key="1">
    <source>
        <dbReference type="SMART" id="SM00955"/>
    </source>
</evidence>
<keyword evidence="3" id="KW-1185">Reference proteome</keyword>
<dbReference type="InterPro" id="IPR012340">
    <property type="entry name" value="NA-bd_OB-fold"/>
</dbReference>
<dbReference type="PANTHER" id="PTHR23355">
    <property type="entry name" value="RIBONUCLEASE"/>
    <property type="match status" value="1"/>
</dbReference>
<dbReference type="SUPFAM" id="SSF50249">
    <property type="entry name" value="Nucleic acid-binding proteins"/>
    <property type="match status" value="1"/>
</dbReference>
<organism evidence="2 3">
    <name type="scientific">Paramicrosporidium saccamoebae</name>
    <dbReference type="NCBI Taxonomy" id="1246581"/>
    <lineage>
        <taxon>Eukaryota</taxon>
        <taxon>Fungi</taxon>
        <taxon>Fungi incertae sedis</taxon>
        <taxon>Cryptomycota</taxon>
        <taxon>Cryptomycota incertae sedis</taxon>
        <taxon>Paramicrosporidium</taxon>
    </lineage>
</organism>
<dbReference type="PANTHER" id="PTHR23355:SF65">
    <property type="entry name" value="EXORIBONUCLEASE CYT-4, PUTATIVE (AFU_ORTHOLOGUE AFUA_7G01550)-RELATED"/>
    <property type="match status" value="1"/>
</dbReference>
<dbReference type="Proteomes" id="UP000240830">
    <property type="component" value="Unassembled WGS sequence"/>
</dbReference>
<sequence>MLVRQLSIRALTEPVPLRPLIQWGNVVEFTEFGGNVVLGLVTSTEKSQDPLSNPIEVLKSNGHFKSVEANFLRFTSKLLSEKPAEGIDRFTAVRVLKKFEDKSRSILSEQYRSLEDAVAKQASSAIQKPLGEASLFYESDLAVSVFGNAPKPEELYATHLYLHSYTEKFGRDSMYRPQCPAHGNAQSSAYAAGPYFLRCRNDMKLLNDMKQLVNDALDLELRKTDWKKNTNIIYRFRRALQSAKPKTTDGVLTQPEFEPILNLIDKAVICGWHDSAWNPFFQFASNVLQGIEPLVNLADLTSFYRKYNLEGRLLEIDVPKHQSGLGFSAATTSFDDVASFPGIDTEESSVFSGRTQFDNLAIAIDSESTIEVDDAISIQTVGDQVWLHVHVADPARVISCDSVVDLQARSLSSTLYLPQNSYFMLPLEIGMKASLDPKKKYNGTITFSARLGSDGDIADYRVSQGVVTHLRRITPDQCNELLQSDTLEGTVLKNISSLISGHLRYREKQGIVNCNIPSSKVTVWNQGPMGPTLQVTLDDRQDDWSSTLVTECMVIAGRVAALFAQDRKLSVPFRYHLDPSEEGGEEFLRLLDIVRENGSEASLYDRLKLASFFKASAVDIHPRPHWGLGLASYVKATSPLRRYFDLLLHHQISLSLDANTQPKSAEYIEAIIPTVYRHEQYLKKLERSSRRFWTIRYIEQLLCGQSNEWMPLKILRYVNTVIFLARRS</sequence>
<dbReference type="STRING" id="1246581.A0A2H9TKZ3"/>